<proteinExistence type="predicted"/>
<dbReference type="Proteomes" id="UP000621500">
    <property type="component" value="Unassembled WGS sequence"/>
</dbReference>
<dbReference type="PANTHER" id="PTHR45527:SF1">
    <property type="entry name" value="FATTY ACID SYNTHASE"/>
    <property type="match status" value="1"/>
</dbReference>
<dbReference type="InterPro" id="IPR001242">
    <property type="entry name" value="Condensation_dom"/>
</dbReference>
<comment type="caution">
    <text evidence="2">The sequence shown here is derived from an EMBL/GenBank/DDBJ whole genome shotgun (WGS) entry which is preliminary data.</text>
</comment>
<feature type="domain" description="Condensation" evidence="1">
    <location>
        <begin position="8"/>
        <end position="445"/>
    </location>
</feature>
<evidence type="ECO:0000313" key="2">
    <source>
        <dbReference type="EMBL" id="GIG98929.1"/>
    </source>
</evidence>
<name>A0ABQ4EWE8_9ACTN</name>
<dbReference type="EMBL" id="BONX01000038">
    <property type="protein sequence ID" value="GIG98929.1"/>
    <property type="molecule type" value="Genomic_DNA"/>
</dbReference>
<gene>
    <name evidence="2" type="ORF">Pma05_55020</name>
</gene>
<dbReference type="Gene3D" id="3.30.559.10">
    <property type="entry name" value="Chloramphenicol acetyltransferase-like domain"/>
    <property type="match status" value="1"/>
</dbReference>
<reference evidence="2 3" key="1">
    <citation type="submission" date="2021-01" db="EMBL/GenBank/DDBJ databases">
        <title>Whole genome shotgun sequence of Plantactinospora mayteni NBRC 109088.</title>
        <authorList>
            <person name="Komaki H."/>
            <person name="Tamura T."/>
        </authorList>
    </citation>
    <scope>NUCLEOTIDE SEQUENCE [LARGE SCALE GENOMIC DNA]</scope>
    <source>
        <strain evidence="2 3">NBRC 109088</strain>
    </source>
</reference>
<organism evidence="2 3">
    <name type="scientific">Plantactinospora mayteni</name>
    <dbReference type="NCBI Taxonomy" id="566021"/>
    <lineage>
        <taxon>Bacteria</taxon>
        <taxon>Bacillati</taxon>
        <taxon>Actinomycetota</taxon>
        <taxon>Actinomycetes</taxon>
        <taxon>Micromonosporales</taxon>
        <taxon>Micromonosporaceae</taxon>
        <taxon>Plantactinospora</taxon>
    </lineage>
</organism>
<dbReference type="SUPFAM" id="SSF52777">
    <property type="entry name" value="CoA-dependent acyltransferases"/>
    <property type="match status" value="2"/>
</dbReference>
<dbReference type="PANTHER" id="PTHR45527">
    <property type="entry name" value="NONRIBOSOMAL PEPTIDE SYNTHETASE"/>
    <property type="match status" value="1"/>
</dbReference>
<accession>A0ABQ4EWE8</accession>
<evidence type="ECO:0000313" key="3">
    <source>
        <dbReference type="Proteomes" id="UP000621500"/>
    </source>
</evidence>
<dbReference type="Gene3D" id="3.30.559.30">
    <property type="entry name" value="Nonribosomal peptide synthetase, condensation domain"/>
    <property type="match status" value="1"/>
</dbReference>
<keyword evidence="3" id="KW-1185">Reference proteome</keyword>
<dbReference type="RefSeq" id="WP_203860344.1">
    <property type="nucleotide sequence ID" value="NZ_BAAAZQ010000031.1"/>
</dbReference>
<dbReference type="InterPro" id="IPR023213">
    <property type="entry name" value="CAT-like_dom_sf"/>
</dbReference>
<evidence type="ECO:0000259" key="1">
    <source>
        <dbReference type="Pfam" id="PF00668"/>
    </source>
</evidence>
<sequence>MTSSVDVRDGYPLSPVQRGILRPTLDEADPAGDLEQIRLVIRGRLRVAEFRQSWHRVIARHEVLRTGFVRHEAKEPVQVVAAEAPPPEWHLDDLRTIRACQRRRGLAEFLAADRVRGFALDVPPLSRFALLRVSETEHLLVWTVHHLVVDGWSLPILLREVLTEYRAAIEGRDAALPAPTPFRDHVAWSAARDLAEAEEFWRAELSDRPAPGPLQSDPPEWRGEPADAFDEYSLELTSEDTYLLHETIGQQRLRLETVIQGCWARLLSARAGTDDIVIGSTVAGRAAGAVAAETLVGPLANTVPVRVRIRPDQPVGVWLRGLQARQALARPFDHLPPALVRSWAGPPAGVPLFETVLDFETYPMDNDLFTGTADASTLSVRFDGRWSASYQPLNLLVVPGERLGLHARYDLRHLAPETVESLLTDLALLLSLVATDPDRPVSALRPPDEEPLPAG</sequence>
<protein>
    <recommendedName>
        <fullName evidence="1">Condensation domain-containing protein</fullName>
    </recommendedName>
</protein>
<dbReference type="Pfam" id="PF00668">
    <property type="entry name" value="Condensation"/>
    <property type="match status" value="1"/>
</dbReference>